<reference evidence="2 3" key="1">
    <citation type="journal article" date="2015" name="Int. J. Syst. Evol. Microbiol.">
        <title>Gemmobacter intermedius sp. nov., isolated from a white stork (Ciconia ciconia).</title>
        <authorList>
            <person name="Kampfer P."/>
            <person name="Jerzak L."/>
            <person name="Wilharm G."/>
            <person name="Golke J."/>
            <person name="Busse H.J."/>
            <person name="Glaeser S.P."/>
        </authorList>
    </citation>
    <scope>NUCLEOTIDE SEQUENCE [LARGE SCALE GENOMIC DNA]</scope>
    <source>
        <strain evidence="2 3">119/4</strain>
    </source>
</reference>
<dbReference type="CDD" id="cd02042">
    <property type="entry name" value="ParAB_family"/>
    <property type="match status" value="1"/>
</dbReference>
<dbReference type="Gene3D" id="3.40.50.300">
    <property type="entry name" value="P-loop containing nucleotide triphosphate hydrolases"/>
    <property type="match status" value="1"/>
</dbReference>
<dbReference type="PANTHER" id="PTHR13696:SF96">
    <property type="entry name" value="COBQ_COBB_MIND_PARA NUCLEOTIDE BINDING DOMAIN-CONTAINING PROTEIN"/>
    <property type="match status" value="1"/>
</dbReference>
<accession>A0A451GGU9</accession>
<keyword evidence="3" id="KW-1185">Reference proteome</keyword>
<dbReference type="EMBL" id="SBLC01000056">
    <property type="protein sequence ID" value="RWY36615.1"/>
    <property type="molecule type" value="Genomic_DNA"/>
</dbReference>
<gene>
    <name evidence="2" type="ORF">EP867_17830</name>
</gene>
<organism evidence="2 3">
    <name type="scientific">Falsigemmobacter intermedius</name>
    <dbReference type="NCBI Taxonomy" id="1553448"/>
    <lineage>
        <taxon>Bacteria</taxon>
        <taxon>Pseudomonadati</taxon>
        <taxon>Pseudomonadota</taxon>
        <taxon>Alphaproteobacteria</taxon>
        <taxon>Rhodobacterales</taxon>
        <taxon>Paracoccaceae</taxon>
        <taxon>Falsigemmobacter</taxon>
    </lineage>
</organism>
<dbReference type="RefSeq" id="WP_128490817.1">
    <property type="nucleotide sequence ID" value="NZ_JBHLXB010000010.1"/>
</dbReference>
<feature type="domain" description="CobQ/CobB/MinD/ParA nucleotide binding" evidence="1">
    <location>
        <begin position="8"/>
        <end position="160"/>
    </location>
</feature>
<name>A0A451GGU9_9RHOB</name>
<evidence type="ECO:0000313" key="3">
    <source>
        <dbReference type="Proteomes" id="UP000287168"/>
    </source>
</evidence>
<comment type="caution">
    <text evidence="2">The sequence shown here is derived from an EMBL/GenBank/DDBJ whole genome shotgun (WGS) entry which is preliminary data.</text>
</comment>
<dbReference type="Pfam" id="PF01656">
    <property type="entry name" value="CbiA"/>
    <property type="match status" value="1"/>
</dbReference>
<protein>
    <submittedName>
        <fullName evidence="2">ParA family protein</fullName>
    </submittedName>
</protein>
<proteinExistence type="predicted"/>
<dbReference type="InterPro" id="IPR002586">
    <property type="entry name" value="CobQ/CobB/MinD/ParA_Nub-bd_dom"/>
</dbReference>
<dbReference type="PIRSF" id="PIRSF009320">
    <property type="entry name" value="Nuc_binding_HP_1000"/>
    <property type="match status" value="1"/>
</dbReference>
<dbReference type="OrthoDB" id="9804460at2"/>
<dbReference type="InterPro" id="IPR050678">
    <property type="entry name" value="DNA_Partitioning_ATPase"/>
</dbReference>
<sequence>MTRVIKTTVAMQKGGSGKSTLSRHGSVIMPRTALLDLDPQGTTLRWLERRQQNGDFVPSAIRTTFTRAKEALEIVDSAHAEIDHLIIDTPPEHDDQRTIRFAVQAADFVVLPCKPTPDDLEVLHETLKLVREYGKPYGIVLTMVRQNSRSLKSAKELVARMCAEFGNGELCPHTIGNRTDFVESVFFAKAVTEFAPTSVAAAEIRAVWDWIFERSVAAAKEKDGAVEHG</sequence>
<dbReference type="AlphaFoldDB" id="A0A451GGU9"/>
<dbReference type="Proteomes" id="UP000287168">
    <property type="component" value="Unassembled WGS sequence"/>
</dbReference>
<dbReference type="SUPFAM" id="SSF52540">
    <property type="entry name" value="P-loop containing nucleoside triphosphate hydrolases"/>
    <property type="match status" value="1"/>
</dbReference>
<evidence type="ECO:0000313" key="2">
    <source>
        <dbReference type="EMBL" id="RWY36615.1"/>
    </source>
</evidence>
<evidence type="ECO:0000259" key="1">
    <source>
        <dbReference type="Pfam" id="PF01656"/>
    </source>
</evidence>
<dbReference type="PANTHER" id="PTHR13696">
    <property type="entry name" value="P-LOOP CONTAINING NUCLEOSIDE TRIPHOSPHATE HYDROLASE"/>
    <property type="match status" value="1"/>
</dbReference>
<dbReference type="InterPro" id="IPR027417">
    <property type="entry name" value="P-loop_NTPase"/>
</dbReference>